<organism evidence="1 2">
    <name type="scientific">Rhodopirellula maiorica SM1</name>
    <dbReference type="NCBI Taxonomy" id="1265738"/>
    <lineage>
        <taxon>Bacteria</taxon>
        <taxon>Pseudomonadati</taxon>
        <taxon>Planctomycetota</taxon>
        <taxon>Planctomycetia</taxon>
        <taxon>Pirellulales</taxon>
        <taxon>Pirellulaceae</taxon>
        <taxon>Novipirellula</taxon>
    </lineage>
</organism>
<accession>M5RVJ1</accession>
<dbReference type="Proteomes" id="UP000011991">
    <property type="component" value="Unassembled WGS sequence"/>
</dbReference>
<reference evidence="1 2" key="1">
    <citation type="journal article" date="2013" name="Mar. Genomics">
        <title>Expression of sulfatases in Rhodopirellula baltica and the diversity of sulfatases in the genus Rhodopirellula.</title>
        <authorList>
            <person name="Wegner C.E."/>
            <person name="Richter-Heitmann T."/>
            <person name="Klindworth A."/>
            <person name="Klockow C."/>
            <person name="Richter M."/>
            <person name="Achstetter T."/>
            <person name="Glockner F.O."/>
            <person name="Harder J."/>
        </authorList>
    </citation>
    <scope>NUCLEOTIDE SEQUENCE [LARGE SCALE GENOMIC DNA]</scope>
    <source>
        <strain evidence="1 2">SM1</strain>
    </source>
</reference>
<gene>
    <name evidence="1" type="ORF">RMSM_03662</name>
</gene>
<comment type="caution">
    <text evidence="1">The sequence shown here is derived from an EMBL/GenBank/DDBJ whole genome shotgun (WGS) entry which is preliminary data.</text>
</comment>
<protein>
    <submittedName>
        <fullName evidence="1">Uncharacterized protein</fullName>
    </submittedName>
</protein>
<dbReference type="PATRIC" id="fig|1265738.3.peg.3666"/>
<evidence type="ECO:0000313" key="2">
    <source>
        <dbReference type="Proteomes" id="UP000011991"/>
    </source>
</evidence>
<evidence type="ECO:0000313" key="1">
    <source>
        <dbReference type="EMBL" id="EMI19412.1"/>
    </source>
</evidence>
<dbReference type="EMBL" id="ANOG01000532">
    <property type="protein sequence ID" value="EMI19412.1"/>
    <property type="molecule type" value="Genomic_DNA"/>
</dbReference>
<name>M5RVJ1_9BACT</name>
<keyword evidence="2" id="KW-1185">Reference proteome</keyword>
<sequence>MNAVFLAKLHAERLGSTEQVVELPDAPRVIGDYVTFMKLTFPVTTTAQASKATLSSKDRRSHC</sequence>
<proteinExistence type="predicted"/>
<dbReference type="AlphaFoldDB" id="M5RVJ1"/>